<name>A0A0D8Y3J5_DICVI</name>
<dbReference type="SMART" id="SM01175">
    <property type="entry name" value="DUF4206"/>
    <property type="match status" value="1"/>
</dbReference>
<evidence type="ECO:0000256" key="4">
    <source>
        <dbReference type="ARBA" id="ARBA00022833"/>
    </source>
</evidence>
<dbReference type="PROSITE" id="PS50081">
    <property type="entry name" value="ZF_DAG_PE_2"/>
    <property type="match status" value="1"/>
</dbReference>
<dbReference type="InterPro" id="IPR046349">
    <property type="entry name" value="C1-like_sf"/>
</dbReference>
<reference evidence="8" key="2">
    <citation type="journal article" date="2016" name="Sci. Rep.">
        <title>Dictyocaulus viviparus genome, variome and transcriptome elucidate lungworm biology and support future intervention.</title>
        <authorList>
            <person name="McNulty S.N."/>
            <person name="Strube C."/>
            <person name="Rosa B.A."/>
            <person name="Martin J.C."/>
            <person name="Tyagi R."/>
            <person name="Choi Y.J."/>
            <person name="Wang Q."/>
            <person name="Hallsworth Pepin K."/>
            <person name="Zhang X."/>
            <person name="Ozersky P."/>
            <person name="Wilson R.K."/>
            <person name="Sternberg P.W."/>
            <person name="Gasser R.B."/>
            <person name="Mitreva M."/>
        </authorList>
    </citation>
    <scope>NUCLEOTIDE SEQUENCE [LARGE SCALE GENOMIC DNA]</scope>
    <source>
        <strain evidence="8">HannoverDv2000</strain>
    </source>
</reference>
<accession>A0A0D8Y3J5</accession>
<evidence type="ECO:0000313" key="8">
    <source>
        <dbReference type="Proteomes" id="UP000053766"/>
    </source>
</evidence>
<dbReference type="Pfam" id="PF00130">
    <property type="entry name" value="C1_1"/>
    <property type="match status" value="1"/>
</dbReference>
<dbReference type="CDD" id="cd20819">
    <property type="entry name" value="C1_DEF8"/>
    <property type="match status" value="1"/>
</dbReference>
<keyword evidence="2" id="KW-0677">Repeat</keyword>
<protein>
    <submittedName>
        <fullName evidence="7">Phorbol esters/diacylglycerol binding domain protein</fullName>
    </submittedName>
</protein>
<dbReference type="PANTHER" id="PTHR12326">
    <property type="entry name" value="PLECKSTRIN HOMOLOGY DOMAIN CONTAINING PROTEIN"/>
    <property type="match status" value="1"/>
</dbReference>
<evidence type="ECO:0000313" key="7">
    <source>
        <dbReference type="EMBL" id="KJH49156.1"/>
    </source>
</evidence>
<dbReference type="Gene3D" id="3.30.60.20">
    <property type="match status" value="1"/>
</dbReference>
<dbReference type="PANTHER" id="PTHR12326:SF3">
    <property type="entry name" value="DIFFERENTIALLY EXPRESSED IN FDCP 8 HOMOLOG"/>
    <property type="match status" value="1"/>
</dbReference>
<dbReference type="STRING" id="29172.A0A0D8Y3J5"/>
<keyword evidence="8" id="KW-1185">Reference proteome</keyword>
<dbReference type="GO" id="GO:0008270">
    <property type="term" value="F:zinc ion binding"/>
    <property type="evidence" value="ECO:0007669"/>
    <property type="project" value="UniProtKB-KW"/>
</dbReference>
<dbReference type="Proteomes" id="UP000053766">
    <property type="component" value="Unassembled WGS sequence"/>
</dbReference>
<dbReference type="SMART" id="SM00109">
    <property type="entry name" value="C1"/>
    <property type="match status" value="2"/>
</dbReference>
<keyword evidence="1" id="KW-0479">Metal-binding</keyword>
<proteinExistence type="inferred from homology"/>
<organism evidence="7 8">
    <name type="scientific">Dictyocaulus viviparus</name>
    <name type="common">Bovine lungworm</name>
    <dbReference type="NCBI Taxonomy" id="29172"/>
    <lineage>
        <taxon>Eukaryota</taxon>
        <taxon>Metazoa</taxon>
        <taxon>Ecdysozoa</taxon>
        <taxon>Nematoda</taxon>
        <taxon>Chromadorea</taxon>
        <taxon>Rhabditida</taxon>
        <taxon>Rhabditina</taxon>
        <taxon>Rhabditomorpha</taxon>
        <taxon>Strongyloidea</taxon>
        <taxon>Metastrongylidae</taxon>
        <taxon>Dictyocaulus</taxon>
    </lineage>
</organism>
<evidence type="ECO:0000256" key="1">
    <source>
        <dbReference type="ARBA" id="ARBA00022723"/>
    </source>
</evidence>
<gene>
    <name evidence="7" type="ORF">DICVIV_04714</name>
</gene>
<sequence>MSSVSSNVSIRSEIPIRKDSICEEPSPVDDELSEVIALCHSEKPDCTRNDEIMAAICHCKSKLKECLYDVEIPNKQIYFDKLVQLSLEKQELEENDANISTGVTKILGHEFVLQRSRGRRNPYCEVCIGTIWRLVQSWRRCRVCGFRAHEKCVNGVHRVCAGIAISRNDFCFSMEFCEERGLCAQNYACAECDAPLQYEGPSNAQPRLCEFTGLLFCSKCHWGDLWSIPARIFHNMDATPRPVCRAAKQLLAIVDIRPLINMSLANPSLFKYHKELRRVQLLRRNFLFMKCYFICCRNAAKLRILQYLNRHQYFVDGADMYSLADLRELCMGDLLQDLEDIYAVFRRHIEEECEICRGNGFYCELCDGSDGRDQIIFPFSKKVSMCQKCFAVFHSKCFETHNSFCTRCERRKKRELARQQLFEEEE</sequence>
<evidence type="ECO:0000256" key="3">
    <source>
        <dbReference type="ARBA" id="ARBA00022771"/>
    </source>
</evidence>
<feature type="domain" description="Phorbol-ester/DAG-type" evidence="6">
    <location>
        <begin position="108"/>
        <end position="160"/>
    </location>
</feature>
<dbReference type="InterPro" id="IPR002219">
    <property type="entry name" value="PKC_DAG/PE"/>
</dbReference>
<dbReference type="InterPro" id="IPR025258">
    <property type="entry name" value="RH_dom"/>
</dbReference>
<dbReference type="EMBL" id="KN716244">
    <property type="protein sequence ID" value="KJH49156.1"/>
    <property type="molecule type" value="Genomic_DNA"/>
</dbReference>
<keyword evidence="3" id="KW-0863">Zinc-finger</keyword>
<comment type="similarity">
    <text evidence="5">Belongs to the DEF8 family.</text>
</comment>
<dbReference type="InterPro" id="IPR051366">
    <property type="entry name" value="DEF8"/>
</dbReference>
<dbReference type="OrthoDB" id="1918044at2759"/>
<evidence type="ECO:0000259" key="6">
    <source>
        <dbReference type="PROSITE" id="PS50081"/>
    </source>
</evidence>
<evidence type="ECO:0000256" key="5">
    <source>
        <dbReference type="ARBA" id="ARBA00029450"/>
    </source>
</evidence>
<dbReference type="InterPro" id="IPR047983">
    <property type="entry name" value="DEF8_C1"/>
</dbReference>
<keyword evidence="4" id="KW-0862">Zinc</keyword>
<reference evidence="7 8" key="1">
    <citation type="submission" date="2013-11" db="EMBL/GenBank/DDBJ databases">
        <title>Draft genome of the bovine lungworm Dictyocaulus viviparus.</title>
        <authorList>
            <person name="Mitreva M."/>
        </authorList>
    </citation>
    <scope>NUCLEOTIDE SEQUENCE [LARGE SCALE GENOMIC DNA]</scope>
    <source>
        <strain evidence="7 8">HannoverDv2000</strain>
    </source>
</reference>
<dbReference type="AlphaFoldDB" id="A0A0D8Y3J5"/>
<evidence type="ECO:0000256" key="2">
    <source>
        <dbReference type="ARBA" id="ARBA00022737"/>
    </source>
</evidence>
<dbReference type="SUPFAM" id="SSF57889">
    <property type="entry name" value="Cysteine-rich domain"/>
    <property type="match status" value="1"/>
</dbReference>
<dbReference type="Pfam" id="PF13901">
    <property type="entry name" value="RH_dom"/>
    <property type="match status" value="1"/>
</dbReference>